<sequence length="84" mass="9335">MINDKRVEREQDRSQYPTTRPYLVDREETDTSIFDTSRAIDGSAEIEDMTNIHHASVPVSPSEASASRTSSTRTDSDTIGTIST</sequence>
<dbReference type="EMBL" id="KI673316">
    <property type="protein sequence ID" value="ETL38308.1"/>
    <property type="molecule type" value="Genomic_DNA"/>
</dbReference>
<accession>W2IY40</accession>
<feature type="region of interest" description="Disordered" evidence="1">
    <location>
        <begin position="1"/>
        <end position="20"/>
    </location>
</feature>
<protein>
    <submittedName>
        <fullName evidence="2">Uncharacterized protein</fullName>
    </submittedName>
</protein>
<reference evidence="2" key="1">
    <citation type="submission" date="2013-11" db="EMBL/GenBank/DDBJ databases">
        <title>The Genome Sequence of Phytophthora parasitica CJ05E6.</title>
        <authorList>
            <consortium name="The Broad Institute Genomics Platform"/>
            <person name="Russ C."/>
            <person name="Tyler B."/>
            <person name="Panabieres F."/>
            <person name="Shan W."/>
            <person name="Tripathy S."/>
            <person name="Grunwald N."/>
            <person name="Machado M."/>
            <person name="Johnson C.S."/>
            <person name="Arredondo F."/>
            <person name="Hong C."/>
            <person name="Coffey M."/>
            <person name="Young S.K."/>
            <person name="Zeng Q."/>
            <person name="Gargeya S."/>
            <person name="Fitzgerald M."/>
            <person name="Abouelleil A."/>
            <person name="Alvarado L."/>
            <person name="Chapman S.B."/>
            <person name="Gainer-Dewar J."/>
            <person name="Goldberg J."/>
            <person name="Griggs A."/>
            <person name="Gujja S."/>
            <person name="Hansen M."/>
            <person name="Howarth C."/>
            <person name="Imamovic A."/>
            <person name="Ireland A."/>
            <person name="Larimer J."/>
            <person name="McCowan C."/>
            <person name="Murphy C."/>
            <person name="Pearson M."/>
            <person name="Poon T.W."/>
            <person name="Priest M."/>
            <person name="Roberts A."/>
            <person name="Saif S."/>
            <person name="Shea T."/>
            <person name="Sykes S."/>
            <person name="Wortman J."/>
            <person name="Nusbaum C."/>
            <person name="Birren B."/>
        </authorList>
    </citation>
    <scope>NUCLEOTIDE SEQUENCE [LARGE SCALE GENOMIC DNA]</scope>
    <source>
        <strain evidence="2">CJ05E6</strain>
    </source>
</reference>
<dbReference type="VEuPathDB" id="FungiDB:PPTG_21126"/>
<proteinExistence type="predicted"/>
<evidence type="ECO:0000256" key="1">
    <source>
        <dbReference type="SAM" id="MobiDB-lite"/>
    </source>
</evidence>
<organism evidence="2">
    <name type="scientific">Phytophthora nicotianae</name>
    <name type="common">Potato buckeye rot agent</name>
    <name type="synonym">Phytophthora parasitica</name>
    <dbReference type="NCBI Taxonomy" id="4792"/>
    <lineage>
        <taxon>Eukaryota</taxon>
        <taxon>Sar</taxon>
        <taxon>Stramenopiles</taxon>
        <taxon>Oomycota</taxon>
        <taxon>Peronosporomycetes</taxon>
        <taxon>Peronosporales</taxon>
        <taxon>Peronosporaceae</taxon>
        <taxon>Phytophthora</taxon>
    </lineage>
</organism>
<feature type="region of interest" description="Disordered" evidence="1">
    <location>
        <begin position="56"/>
        <end position="84"/>
    </location>
</feature>
<name>W2IY40_PHYNI</name>
<evidence type="ECO:0000313" key="2">
    <source>
        <dbReference type="EMBL" id="ETL38308.1"/>
    </source>
</evidence>
<feature type="compositionally biased region" description="Basic and acidic residues" evidence="1">
    <location>
        <begin position="1"/>
        <end position="13"/>
    </location>
</feature>
<gene>
    <name evidence="2" type="ORF">L916_10096</name>
</gene>
<dbReference type="AlphaFoldDB" id="W2IY40"/>
<dbReference type="Proteomes" id="UP000053864">
    <property type="component" value="Unassembled WGS sequence"/>
</dbReference>